<gene>
    <name evidence="2" type="ORF">ACFFHM_05540</name>
</gene>
<reference evidence="2 3" key="1">
    <citation type="submission" date="2024-09" db="EMBL/GenBank/DDBJ databases">
        <authorList>
            <person name="Sun Q."/>
            <person name="Mori K."/>
        </authorList>
    </citation>
    <scope>NUCLEOTIDE SEQUENCE [LARGE SCALE GENOMIC DNA]</scope>
    <source>
        <strain evidence="2 3">NCAIM B.02610</strain>
    </source>
</reference>
<dbReference type="EMBL" id="JBHLUX010000016">
    <property type="protein sequence ID" value="MFC0470003.1"/>
    <property type="molecule type" value="Genomic_DNA"/>
</dbReference>
<accession>A0ABV6K9L4</accession>
<dbReference type="EC" id="3.1.-.-" evidence="2"/>
<keyword evidence="2" id="KW-0378">Hydrolase</keyword>
<dbReference type="PANTHER" id="PTHR46623">
    <property type="entry name" value="CARBOXYMETHYLENEBUTENOLIDASE-RELATED"/>
    <property type="match status" value="1"/>
</dbReference>
<organism evidence="2 3">
    <name type="scientific">Halalkalibacter kiskunsagensis</name>
    <dbReference type="NCBI Taxonomy" id="1548599"/>
    <lineage>
        <taxon>Bacteria</taxon>
        <taxon>Bacillati</taxon>
        <taxon>Bacillota</taxon>
        <taxon>Bacilli</taxon>
        <taxon>Bacillales</taxon>
        <taxon>Bacillaceae</taxon>
        <taxon>Halalkalibacter</taxon>
    </lineage>
</organism>
<feature type="domain" description="Dienelactone hydrolase" evidence="1">
    <location>
        <begin position="9"/>
        <end position="196"/>
    </location>
</feature>
<dbReference type="Proteomes" id="UP001589838">
    <property type="component" value="Unassembled WGS sequence"/>
</dbReference>
<protein>
    <submittedName>
        <fullName evidence="2">Dienelactone hydrolase family protein</fullName>
        <ecNumber evidence="2">3.1.-.-</ecNumber>
    </submittedName>
</protein>
<evidence type="ECO:0000313" key="2">
    <source>
        <dbReference type="EMBL" id="MFC0470003.1"/>
    </source>
</evidence>
<proteinExistence type="predicted"/>
<comment type="caution">
    <text evidence="2">The sequence shown here is derived from an EMBL/GenBank/DDBJ whole genome shotgun (WGS) entry which is preliminary data.</text>
</comment>
<name>A0ABV6K9L4_9BACI</name>
<dbReference type="InterPro" id="IPR029058">
    <property type="entry name" value="AB_hydrolase_fold"/>
</dbReference>
<dbReference type="InterPro" id="IPR002925">
    <property type="entry name" value="Dienelactn_hydro"/>
</dbReference>
<dbReference type="SUPFAM" id="SSF53474">
    <property type="entry name" value="alpha/beta-Hydrolases"/>
    <property type="match status" value="1"/>
</dbReference>
<dbReference type="RefSeq" id="WP_335963334.1">
    <property type="nucleotide sequence ID" value="NZ_JAXBLX010000047.1"/>
</dbReference>
<dbReference type="InterPro" id="IPR051049">
    <property type="entry name" value="Dienelactone_hydrolase-like"/>
</dbReference>
<dbReference type="PANTHER" id="PTHR46623:SF6">
    <property type="entry name" value="ALPHA_BETA-HYDROLASES SUPERFAMILY PROTEIN"/>
    <property type="match status" value="1"/>
</dbReference>
<evidence type="ECO:0000313" key="3">
    <source>
        <dbReference type="Proteomes" id="UP001589838"/>
    </source>
</evidence>
<dbReference type="Pfam" id="PF01738">
    <property type="entry name" value="DLH"/>
    <property type="match status" value="1"/>
</dbReference>
<keyword evidence="3" id="KW-1185">Reference proteome</keyword>
<dbReference type="Gene3D" id="3.40.50.1820">
    <property type="entry name" value="alpha/beta hydrolase"/>
    <property type="match status" value="1"/>
</dbReference>
<sequence>MLKINKKSDKLIIVVHEIYGINQHMVDLCELLTEQNFDVICPNLLEQEIPFDYSQEVKAYHNFMDNVGFANGLHKVKNILLEIQDGYSKIFIIGFSVGATVAWLCSEEECVDGIVGYYGSRIRDYVNIYPKCPVLLFFPKVEKSFNVDELVSTLDKPNINVHIAGGEHGFTDPYSSKYNEELAKSTFRETLHFFKNN</sequence>
<dbReference type="GO" id="GO:0016787">
    <property type="term" value="F:hydrolase activity"/>
    <property type="evidence" value="ECO:0007669"/>
    <property type="project" value="UniProtKB-KW"/>
</dbReference>
<evidence type="ECO:0000259" key="1">
    <source>
        <dbReference type="Pfam" id="PF01738"/>
    </source>
</evidence>